<protein>
    <submittedName>
        <fullName evidence="1">Uncharacterized protein</fullName>
    </submittedName>
</protein>
<accession>A0AAV4QX23</accession>
<evidence type="ECO:0000313" key="1">
    <source>
        <dbReference type="EMBL" id="GIY14188.1"/>
    </source>
</evidence>
<sequence>MSVTVTMQKLSSFSDKTRILKHKEFKPPKKPKRKKGAVFFYEECSPGEPGKNRIGKIFPSPKILRILRRESREMEIFSVLKTDTRLRMESNSWIGEGSVGDRILFDNRLVFVKQSMALSLWCSLNSRHRKTKCCSRLKSEGIR</sequence>
<organism evidence="1 2">
    <name type="scientific">Caerostris extrusa</name>
    <name type="common">Bark spider</name>
    <name type="synonym">Caerostris bankana</name>
    <dbReference type="NCBI Taxonomy" id="172846"/>
    <lineage>
        <taxon>Eukaryota</taxon>
        <taxon>Metazoa</taxon>
        <taxon>Ecdysozoa</taxon>
        <taxon>Arthropoda</taxon>
        <taxon>Chelicerata</taxon>
        <taxon>Arachnida</taxon>
        <taxon>Araneae</taxon>
        <taxon>Araneomorphae</taxon>
        <taxon>Entelegynae</taxon>
        <taxon>Araneoidea</taxon>
        <taxon>Araneidae</taxon>
        <taxon>Caerostris</taxon>
    </lineage>
</organism>
<comment type="caution">
    <text evidence="1">The sequence shown here is derived from an EMBL/GenBank/DDBJ whole genome shotgun (WGS) entry which is preliminary data.</text>
</comment>
<keyword evidence="2" id="KW-1185">Reference proteome</keyword>
<evidence type="ECO:0000313" key="2">
    <source>
        <dbReference type="Proteomes" id="UP001054945"/>
    </source>
</evidence>
<dbReference type="AlphaFoldDB" id="A0AAV4QX23"/>
<proteinExistence type="predicted"/>
<gene>
    <name evidence="1" type="ORF">CEXT_732881</name>
</gene>
<dbReference type="Proteomes" id="UP001054945">
    <property type="component" value="Unassembled WGS sequence"/>
</dbReference>
<dbReference type="EMBL" id="BPLR01007051">
    <property type="protein sequence ID" value="GIY14188.1"/>
    <property type="molecule type" value="Genomic_DNA"/>
</dbReference>
<name>A0AAV4QX23_CAEEX</name>
<reference evidence="1 2" key="1">
    <citation type="submission" date="2021-06" db="EMBL/GenBank/DDBJ databases">
        <title>Caerostris extrusa draft genome.</title>
        <authorList>
            <person name="Kono N."/>
            <person name="Arakawa K."/>
        </authorList>
    </citation>
    <scope>NUCLEOTIDE SEQUENCE [LARGE SCALE GENOMIC DNA]</scope>
</reference>